<dbReference type="EMBL" id="HBIZ01015140">
    <property type="protein sequence ID" value="CAE0756733.1"/>
    <property type="molecule type" value="Transcribed_RNA"/>
</dbReference>
<dbReference type="PANTHER" id="PTHR24113">
    <property type="entry name" value="RAN GTPASE-ACTIVATING PROTEIN 1"/>
    <property type="match status" value="1"/>
</dbReference>
<reference evidence="4" key="1">
    <citation type="submission" date="2021-01" db="EMBL/GenBank/DDBJ databases">
        <authorList>
            <person name="Corre E."/>
            <person name="Pelletier E."/>
            <person name="Niang G."/>
            <person name="Scheremetjew M."/>
            <person name="Finn R."/>
            <person name="Kale V."/>
            <person name="Holt S."/>
            <person name="Cochrane G."/>
            <person name="Meng A."/>
            <person name="Brown T."/>
            <person name="Cohen L."/>
        </authorList>
    </citation>
    <scope>NUCLEOTIDE SEQUENCE</scope>
    <source>
        <strain evidence="4">CCMP645</strain>
    </source>
</reference>
<evidence type="ECO:0000256" key="3">
    <source>
        <dbReference type="ARBA" id="ARBA00022737"/>
    </source>
</evidence>
<organism evidence="4">
    <name type="scientific">Chrysotila carterae</name>
    <name type="common">Marine alga</name>
    <name type="synonym">Syracosphaera carterae</name>
    <dbReference type="NCBI Taxonomy" id="13221"/>
    <lineage>
        <taxon>Eukaryota</taxon>
        <taxon>Haptista</taxon>
        <taxon>Haptophyta</taxon>
        <taxon>Prymnesiophyceae</taxon>
        <taxon>Isochrysidales</taxon>
        <taxon>Isochrysidaceae</taxon>
        <taxon>Chrysotila</taxon>
    </lineage>
</organism>
<dbReference type="InterPro" id="IPR032675">
    <property type="entry name" value="LRR_dom_sf"/>
</dbReference>
<dbReference type="Pfam" id="PF13516">
    <property type="entry name" value="LRR_6"/>
    <property type="match status" value="3"/>
</dbReference>
<name>A0A7S4B8C8_CHRCT</name>
<accession>A0A7S4B8C8</accession>
<evidence type="ECO:0000256" key="1">
    <source>
        <dbReference type="ARBA" id="ARBA00022468"/>
    </source>
</evidence>
<dbReference type="SMART" id="SM00368">
    <property type="entry name" value="LRR_RI"/>
    <property type="match status" value="3"/>
</dbReference>
<gene>
    <name evidence="4" type="ORF">PCAR00345_LOCUS9327</name>
</gene>
<dbReference type="GO" id="GO:0005096">
    <property type="term" value="F:GTPase activator activity"/>
    <property type="evidence" value="ECO:0007669"/>
    <property type="project" value="UniProtKB-KW"/>
</dbReference>
<dbReference type="GO" id="GO:0031267">
    <property type="term" value="F:small GTPase binding"/>
    <property type="evidence" value="ECO:0007669"/>
    <property type="project" value="TreeGrafter"/>
</dbReference>
<dbReference type="Gene3D" id="3.80.10.10">
    <property type="entry name" value="Ribonuclease Inhibitor"/>
    <property type="match status" value="1"/>
</dbReference>
<keyword evidence="3" id="KW-0677">Repeat</keyword>
<proteinExistence type="predicted"/>
<dbReference type="GO" id="GO:0005634">
    <property type="term" value="C:nucleus"/>
    <property type="evidence" value="ECO:0007669"/>
    <property type="project" value="TreeGrafter"/>
</dbReference>
<dbReference type="PANTHER" id="PTHR24113:SF12">
    <property type="entry name" value="RAN GTPASE-ACTIVATING PROTEIN 1"/>
    <property type="match status" value="1"/>
</dbReference>
<evidence type="ECO:0000313" key="4">
    <source>
        <dbReference type="EMBL" id="CAE0756733.1"/>
    </source>
</evidence>
<dbReference type="SUPFAM" id="SSF52047">
    <property type="entry name" value="RNI-like"/>
    <property type="match status" value="1"/>
</dbReference>
<dbReference type="GO" id="GO:0005829">
    <property type="term" value="C:cytosol"/>
    <property type="evidence" value="ECO:0007669"/>
    <property type="project" value="TreeGrafter"/>
</dbReference>
<keyword evidence="2" id="KW-0433">Leucine-rich repeat</keyword>
<dbReference type="GO" id="GO:0006913">
    <property type="term" value="P:nucleocytoplasmic transport"/>
    <property type="evidence" value="ECO:0007669"/>
    <property type="project" value="TreeGrafter"/>
</dbReference>
<sequence length="174" mass="19467">MTYAHLNPNYKESLEREWYVTSTQLLPPEKELDRLKSADKNMKTLDLSCRQLHGSRIEMVCDMAKNNASITEIDARGNGFDADGLYAIVEALKTMPNVKKLNLRGNNCRNEGVTALGAYLKNDKTLVELNLNENLLGDEGAIEIAEGLKANKTLQVIDLSLNFIGDEVILERIQ</sequence>
<dbReference type="AlphaFoldDB" id="A0A7S4B8C8"/>
<dbReference type="InterPro" id="IPR001611">
    <property type="entry name" value="Leu-rich_rpt"/>
</dbReference>
<protein>
    <submittedName>
        <fullName evidence="4">Uncharacterized protein</fullName>
    </submittedName>
</protein>
<keyword evidence="1" id="KW-0343">GTPase activation</keyword>
<dbReference type="GO" id="GO:0048471">
    <property type="term" value="C:perinuclear region of cytoplasm"/>
    <property type="evidence" value="ECO:0007669"/>
    <property type="project" value="TreeGrafter"/>
</dbReference>
<dbReference type="InterPro" id="IPR027038">
    <property type="entry name" value="RanGap"/>
</dbReference>
<evidence type="ECO:0000256" key="2">
    <source>
        <dbReference type="ARBA" id="ARBA00022614"/>
    </source>
</evidence>